<keyword evidence="3" id="KW-1133">Transmembrane helix</keyword>
<dbReference type="AlphaFoldDB" id="A0A1I3HCN4"/>
<gene>
    <name evidence="4" type="ORF">SAMN05192551_11254</name>
</gene>
<evidence type="ECO:0000313" key="5">
    <source>
        <dbReference type="Proteomes" id="UP000199287"/>
    </source>
</evidence>
<feature type="coiled-coil region" evidence="1">
    <location>
        <begin position="88"/>
        <end position="115"/>
    </location>
</feature>
<accession>A0A1I3HCN4</accession>
<dbReference type="STRING" id="69895.SAMN05192551_11254"/>
<protein>
    <submittedName>
        <fullName evidence="4">Uncharacterized protein</fullName>
    </submittedName>
</protein>
<keyword evidence="1" id="KW-0175">Coiled coil</keyword>
<keyword evidence="5" id="KW-1185">Reference proteome</keyword>
<organism evidence="4 5">
    <name type="scientific">Tindallia magadiensis</name>
    <dbReference type="NCBI Taxonomy" id="69895"/>
    <lineage>
        <taxon>Bacteria</taxon>
        <taxon>Bacillati</taxon>
        <taxon>Bacillota</taxon>
        <taxon>Clostridia</taxon>
        <taxon>Peptostreptococcales</taxon>
        <taxon>Tindalliaceae</taxon>
        <taxon>Tindallia</taxon>
    </lineage>
</organism>
<sequence length="152" mass="17872">MAVEQVMVGSLLILIVLGAAWLLVVYNRMMNLMSMMTEQRRSIEKHCRIRREYRDEREDKVEVDVKGEEEEEDPKRKTIAKGDGHLEMKQMEKKLKELDGRIASLQRRREKTVEEFQDFCRSSWVKPALLIMGVKNPEKSFQETEAIASEKK</sequence>
<proteinExistence type="predicted"/>
<evidence type="ECO:0000256" key="1">
    <source>
        <dbReference type="SAM" id="Coils"/>
    </source>
</evidence>
<feature type="transmembrane region" description="Helical" evidence="3">
    <location>
        <begin position="6"/>
        <end position="26"/>
    </location>
</feature>
<keyword evidence="3" id="KW-0472">Membrane</keyword>
<reference evidence="5" key="1">
    <citation type="submission" date="2016-10" db="EMBL/GenBank/DDBJ databases">
        <authorList>
            <person name="Varghese N."/>
            <person name="Submissions S."/>
        </authorList>
    </citation>
    <scope>NUCLEOTIDE SEQUENCE [LARGE SCALE GENOMIC DNA]</scope>
    <source>
        <strain evidence="5">Z-7934</strain>
    </source>
</reference>
<keyword evidence="3" id="KW-0812">Transmembrane</keyword>
<evidence type="ECO:0000256" key="3">
    <source>
        <dbReference type="SAM" id="Phobius"/>
    </source>
</evidence>
<name>A0A1I3HCN4_9FIRM</name>
<evidence type="ECO:0000313" key="4">
    <source>
        <dbReference type="EMBL" id="SFI33506.1"/>
    </source>
</evidence>
<dbReference type="EMBL" id="FOQA01000012">
    <property type="protein sequence ID" value="SFI33506.1"/>
    <property type="molecule type" value="Genomic_DNA"/>
</dbReference>
<feature type="region of interest" description="Disordered" evidence="2">
    <location>
        <begin position="64"/>
        <end position="85"/>
    </location>
</feature>
<dbReference type="Proteomes" id="UP000199287">
    <property type="component" value="Unassembled WGS sequence"/>
</dbReference>
<feature type="compositionally biased region" description="Basic and acidic residues" evidence="2">
    <location>
        <begin position="73"/>
        <end position="85"/>
    </location>
</feature>
<evidence type="ECO:0000256" key="2">
    <source>
        <dbReference type="SAM" id="MobiDB-lite"/>
    </source>
</evidence>